<keyword evidence="3 5" id="KW-0807">Transducer</keyword>
<keyword evidence="6" id="KW-0812">Transmembrane</keyword>
<dbReference type="InterPro" id="IPR051310">
    <property type="entry name" value="MCP_chemotaxis"/>
</dbReference>
<dbReference type="PROSITE" id="PS50111">
    <property type="entry name" value="CHEMOTAXIS_TRANSDUC_2"/>
    <property type="match status" value="1"/>
</dbReference>
<keyword evidence="6" id="KW-0472">Membrane</keyword>
<evidence type="ECO:0000256" key="1">
    <source>
        <dbReference type="ARBA" id="ARBA00004370"/>
    </source>
</evidence>
<accession>A0A1Y0I5C6</accession>
<evidence type="ECO:0000313" key="10">
    <source>
        <dbReference type="Proteomes" id="UP000196027"/>
    </source>
</evidence>
<dbReference type="CDD" id="cd11386">
    <property type="entry name" value="MCP_signal"/>
    <property type="match status" value="1"/>
</dbReference>
<comment type="subcellular location">
    <subcellularLocation>
        <location evidence="1">Membrane</location>
    </subcellularLocation>
</comment>
<evidence type="ECO:0000259" key="8">
    <source>
        <dbReference type="PROSITE" id="PS50885"/>
    </source>
</evidence>
<sequence length="939" mass="102706">MQLKNISSKPLIVGVLVAISLAAIILSVIASFQARNAALEAQSKTLTRVVEVALSEAELDLNELAIEFARSNESEKRFRKLVKKASKGLSNDEIKELEGILDAPYSQRYITANLLDVQKIRVFDKNLKLIAQSNEGIRGIPRALHSDLTQLIQERPKEDKYKPLAHSWSVNGNVHYSIVYPVGGLRLAGYLEIILAPEHNLKKIDVLLGAPIRILSIAGNDLYRSETWGEDDSDVLDINYAKPLTSGEAGLRFVLREDISDLEASLLATQLIIVGLFILLGVVGVSAALLILQKNLFRPIIQIERAMSQISSGDLSVIVEPSERSDQLGLMVKALAFFVEQFKENKNTSIKAIRAQFALKNAATAMLMLNDESEVIFTNNEFEALLSAHTHDYFQTLGGLSTESIQGSRLDISSLTSKVSDLNDLNEICDDEFVSGTRHIHITIAPVKDGENRVGTVLEWEDKTEEVRAQEENRKITVEALRAKVALENTATAMMMANEKGEIIFANNKILDLFNAHASEYEVKIHNFNFESPIGEQFNAKETGLESADLNQIKTTISTRLVSGDQVSEITYVPVVSEGQRIGSVIEWASLTSEVRIQEEIDQLIDACNQGDLSQRIETANKTGFFKQLSEGLNQMLDTTTNFISNLSLTLEHMSKGNLSAKIEEHYQGEFFKISKNANHTIHILKDVLQKIQLAAGNVSKTANEVSSGANDLSRRTEAQASALEETAASMEQMAASVKGASESAQKANTLAQDAVDRAKAGGVVVEQSISGMTEILNSSQKINEIISVIDEIAFQTNLLALNAAVEAARAGDNGRGFAVVAGEVRRLSQRSAAAAKDIKDLIRDSVAKIETGNELVNRSGETLSQIVSSVDQVTKAISEVTVTANELNQGIGQINQTVTNMDEMTQQNASMVEQTSVACSGLSAESREMNKLTNFFRL</sequence>
<dbReference type="PROSITE" id="PS50885">
    <property type="entry name" value="HAMP"/>
    <property type="match status" value="1"/>
</dbReference>
<dbReference type="Gene3D" id="1.10.287.950">
    <property type="entry name" value="Methyl-accepting chemotaxis protein"/>
    <property type="match status" value="1"/>
</dbReference>
<evidence type="ECO:0000256" key="6">
    <source>
        <dbReference type="SAM" id="Phobius"/>
    </source>
</evidence>
<keyword evidence="10" id="KW-1185">Reference proteome</keyword>
<feature type="transmembrane region" description="Helical" evidence="6">
    <location>
        <begin position="12"/>
        <end position="32"/>
    </location>
</feature>
<dbReference type="AlphaFoldDB" id="A0A1Y0I5C6"/>
<dbReference type="RefSeq" id="WP_087460522.1">
    <property type="nucleotide sequence ID" value="NZ_CP021425.1"/>
</dbReference>
<dbReference type="GO" id="GO:0006935">
    <property type="term" value="P:chemotaxis"/>
    <property type="evidence" value="ECO:0007669"/>
    <property type="project" value="InterPro"/>
</dbReference>
<name>A0A1Y0I5C6_9GAMM</name>
<comment type="similarity">
    <text evidence="4">Belongs to the methyl-accepting chemotaxis (MCP) protein family.</text>
</comment>
<keyword evidence="6" id="KW-1133">Transmembrane helix</keyword>
<dbReference type="PANTHER" id="PTHR43531">
    <property type="entry name" value="PROTEIN ICFG"/>
    <property type="match status" value="1"/>
</dbReference>
<dbReference type="SMART" id="SM00283">
    <property type="entry name" value="MA"/>
    <property type="match status" value="1"/>
</dbReference>
<dbReference type="KEGG" id="ome:OLMES_1331"/>
<evidence type="ECO:0000256" key="5">
    <source>
        <dbReference type="PROSITE-ProRule" id="PRU00284"/>
    </source>
</evidence>
<dbReference type="Pfam" id="PF00672">
    <property type="entry name" value="HAMP"/>
    <property type="match status" value="1"/>
</dbReference>
<dbReference type="InterPro" id="IPR000014">
    <property type="entry name" value="PAS"/>
</dbReference>
<dbReference type="InterPro" id="IPR003660">
    <property type="entry name" value="HAMP_dom"/>
</dbReference>
<dbReference type="Gene3D" id="3.30.450.20">
    <property type="entry name" value="PAS domain"/>
    <property type="match status" value="2"/>
</dbReference>
<dbReference type="SUPFAM" id="SSF158472">
    <property type="entry name" value="HAMP domain-like"/>
    <property type="match status" value="1"/>
</dbReference>
<feature type="domain" description="Methyl-accepting transducer" evidence="7">
    <location>
        <begin position="695"/>
        <end position="924"/>
    </location>
</feature>
<dbReference type="SMART" id="SM00304">
    <property type="entry name" value="HAMP"/>
    <property type="match status" value="3"/>
</dbReference>
<evidence type="ECO:0000256" key="3">
    <source>
        <dbReference type="ARBA" id="ARBA00023224"/>
    </source>
</evidence>
<organism evidence="9 10">
    <name type="scientific">Oleiphilus messinensis</name>
    <dbReference type="NCBI Taxonomy" id="141451"/>
    <lineage>
        <taxon>Bacteria</taxon>
        <taxon>Pseudomonadati</taxon>
        <taxon>Pseudomonadota</taxon>
        <taxon>Gammaproteobacteria</taxon>
        <taxon>Oceanospirillales</taxon>
        <taxon>Oleiphilaceae</taxon>
        <taxon>Oleiphilus</taxon>
    </lineage>
</organism>
<dbReference type="Pfam" id="PF00015">
    <property type="entry name" value="MCPsignal"/>
    <property type="match status" value="1"/>
</dbReference>
<evidence type="ECO:0000259" key="7">
    <source>
        <dbReference type="PROSITE" id="PS50111"/>
    </source>
</evidence>
<proteinExistence type="inferred from homology"/>
<dbReference type="PANTHER" id="PTHR43531:SF14">
    <property type="entry name" value="METHYL-ACCEPTING CHEMOTAXIS PROTEIN I-RELATED"/>
    <property type="match status" value="1"/>
</dbReference>
<protein>
    <submittedName>
        <fullName evidence="9">PAS sensor-containing methyl-accepting chemotaxis protein</fullName>
    </submittedName>
</protein>
<dbReference type="FunFam" id="1.10.287.950:FF:000001">
    <property type="entry name" value="Methyl-accepting chemotaxis sensory transducer"/>
    <property type="match status" value="1"/>
</dbReference>
<dbReference type="OrthoDB" id="2489132at2"/>
<evidence type="ECO:0000256" key="4">
    <source>
        <dbReference type="ARBA" id="ARBA00029447"/>
    </source>
</evidence>
<feature type="domain" description="HAMP" evidence="8">
    <location>
        <begin position="294"/>
        <end position="347"/>
    </location>
</feature>
<keyword evidence="2" id="KW-0488">Methylation</keyword>
<dbReference type="EMBL" id="CP021425">
    <property type="protein sequence ID" value="ARU55409.1"/>
    <property type="molecule type" value="Genomic_DNA"/>
</dbReference>
<dbReference type="Proteomes" id="UP000196027">
    <property type="component" value="Chromosome"/>
</dbReference>
<dbReference type="CDD" id="cd06225">
    <property type="entry name" value="HAMP"/>
    <property type="match status" value="1"/>
</dbReference>
<dbReference type="Pfam" id="PF13188">
    <property type="entry name" value="PAS_8"/>
    <property type="match status" value="1"/>
</dbReference>
<dbReference type="Pfam" id="PF18947">
    <property type="entry name" value="HAMP_2"/>
    <property type="match status" value="1"/>
</dbReference>
<dbReference type="SUPFAM" id="SSF58104">
    <property type="entry name" value="Methyl-accepting chemotaxis protein (MCP) signaling domain"/>
    <property type="match status" value="1"/>
</dbReference>
<reference evidence="9 10" key="1">
    <citation type="submission" date="2017-05" db="EMBL/GenBank/DDBJ databases">
        <title>Genomic insights into alkan degradation activity of Oleiphilus messinensis.</title>
        <authorList>
            <person name="Kozyavkin S.A."/>
            <person name="Slesarev A.I."/>
            <person name="Golyshin P.N."/>
            <person name="Korzhenkov A."/>
            <person name="Golyshina O.N."/>
            <person name="Toshchakov S.V."/>
        </authorList>
    </citation>
    <scope>NUCLEOTIDE SEQUENCE [LARGE SCALE GENOMIC DNA]</scope>
    <source>
        <strain evidence="9 10">ME102</strain>
    </source>
</reference>
<dbReference type="InterPro" id="IPR004090">
    <property type="entry name" value="Chemotax_Me-accpt_rcpt"/>
</dbReference>
<dbReference type="Gene3D" id="6.10.340.10">
    <property type="match status" value="1"/>
</dbReference>
<dbReference type="PRINTS" id="PR00260">
    <property type="entry name" value="CHEMTRNSDUCR"/>
</dbReference>
<evidence type="ECO:0000256" key="2">
    <source>
        <dbReference type="ARBA" id="ARBA00022481"/>
    </source>
</evidence>
<feature type="transmembrane region" description="Helical" evidence="6">
    <location>
        <begin position="271"/>
        <end position="292"/>
    </location>
</feature>
<evidence type="ECO:0000313" key="9">
    <source>
        <dbReference type="EMBL" id="ARU55409.1"/>
    </source>
</evidence>
<dbReference type="GO" id="GO:0004888">
    <property type="term" value="F:transmembrane signaling receptor activity"/>
    <property type="evidence" value="ECO:0007669"/>
    <property type="project" value="InterPro"/>
</dbReference>
<dbReference type="GO" id="GO:0005886">
    <property type="term" value="C:plasma membrane"/>
    <property type="evidence" value="ECO:0007669"/>
    <property type="project" value="TreeGrafter"/>
</dbReference>
<dbReference type="GO" id="GO:0007165">
    <property type="term" value="P:signal transduction"/>
    <property type="evidence" value="ECO:0007669"/>
    <property type="project" value="UniProtKB-KW"/>
</dbReference>
<gene>
    <name evidence="9" type="ORF">OLMES_1331</name>
</gene>
<dbReference type="InterPro" id="IPR004089">
    <property type="entry name" value="MCPsignal_dom"/>
</dbReference>